<dbReference type="EMBL" id="JADEVV010000079">
    <property type="protein sequence ID" value="MBE9255668.1"/>
    <property type="molecule type" value="Genomic_DNA"/>
</dbReference>
<proteinExistence type="predicted"/>
<dbReference type="InterPro" id="IPR029044">
    <property type="entry name" value="Nucleotide-diphossugar_trans"/>
</dbReference>
<reference evidence="2 3" key="1">
    <citation type="submission" date="2020-10" db="EMBL/GenBank/DDBJ databases">
        <authorList>
            <person name="Castelo-Branco R."/>
            <person name="Eusebio N."/>
            <person name="Adriana R."/>
            <person name="Vieira A."/>
            <person name="Brugerolle De Fraissinette N."/>
            <person name="Rezende De Castro R."/>
            <person name="Schneider M.P."/>
            <person name="Vasconcelos V."/>
            <person name="Leao P.N."/>
        </authorList>
    </citation>
    <scope>NUCLEOTIDE SEQUENCE [LARGE SCALE GENOMIC DNA]</scope>
    <source>
        <strain evidence="2 3">LEGE 00031</strain>
    </source>
</reference>
<organism evidence="2 3">
    <name type="scientific">Synechocystis salina LEGE 00031</name>
    <dbReference type="NCBI Taxonomy" id="1828736"/>
    <lineage>
        <taxon>Bacteria</taxon>
        <taxon>Bacillati</taxon>
        <taxon>Cyanobacteriota</taxon>
        <taxon>Cyanophyceae</taxon>
        <taxon>Synechococcales</taxon>
        <taxon>Merismopediaceae</taxon>
        <taxon>Synechocystis</taxon>
    </lineage>
</organism>
<evidence type="ECO:0000259" key="1">
    <source>
        <dbReference type="Pfam" id="PF00535"/>
    </source>
</evidence>
<dbReference type="Proteomes" id="UP000658720">
    <property type="component" value="Unassembled WGS sequence"/>
</dbReference>
<dbReference type="PANTHER" id="PTHR22916">
    <property type="entry name" value="GLYCOSYLTRANSFERASE"/>
    <property type="match status" value="1"/>
</dbReference>
<evidence type="ECO:0000313" key="3">
    <source>
        <dbReference type="Proteomes" id="UP000658720"/>
    </source>
</evidence>
<comment type="caution">
    <text evidence="2">The sequence shown here is derived from an EMBL/GenBank/DDBJ whole genome shotgun (WGS) entry which is preliminary data.</text>
</comment>
<name>A0ABR9VZ64_9SYNC</name>
<dbReference type="InterPro" id="IPR001173">
    <property type="entry name" value="Glyco_trans_2-like"/>
</dbReference>
<dbReference type="Gene3D" id="3.40.50.2000">
    <property type="entry name" value="Glycogen Phosphorylase B"/>
    <property type="match status" value="1"/>
</dbReference>
<accession>A0ABR9VZ64</accession>
<feature type="domain" description="Glycosyltransferase 2-like" evidence="1">
    <location>
        <begin position="624"/>
        <end position="792"/>
    </location>
</feature>
<dbReference type="Pfam" id="PF00535">
    <property type="entry name" value="Glycos_transf_2"/>
    <property type="match status" value="1"/>
</dbReference>
<evidence type="ECO:0000313" key="2">
    <source>
        <dbReference type="EMBL" id="MBE9255668.1"/>
    </source>
</evidence>
<dbReference type="SUPFAM" id="SSF53756">
    <property type="entry name" value="UDP-Glycosyltransferase/glycogen phosphorylase"/>
    <property type="match status" value="1"/>
</dbReference>
<dbReference type="CDD" id="cd03801">
    <property type="entry name" value="GT4_PimA-like"/>
    <property type="match status" value="1"/>
</dbReference>
<sequence length="996" mass="114739">MKVLITDFDLFAKVGGGQTFYRSLIRKNPDIDFYYLIDKEERATKRPDNAHGVPFQEKYFLADLNNFFDVNPPKWIYRSFVRASNIAASVAGMEFDLVDSPDYEQWAIFLRPALDYHRVKFAKIALSLHGKISTTLKLDWFNKGKENIPLELEEWKQYATVDLRYGISKSYIDEWQFLSPFSAHYYHPLHFFALPQPLEAIASGDRPDLNFIGRTERRKGPDIFIDIAWWLDKDLYNEANIIGPHSFNDTGTISSESYLRSMLGDRQSPVKFLPPKPQQELMGLFARKTVTFVPSRYDTLNLVALESLFSGCPTVIGGGAGVCRLLKEDFPDVPFVEIDLENIYSCLPAIEHILRNYAGYRRQLVDCVKNSAAIADSLVLADIYQQNSQYEQEIRDELQNWYAQLMGYWVSTQENVSFLQPLKAQLKPTLKQIKNNLKSTAGQLKGRVLQPLGDDRNAQLVKAPNLLKKYKETFNATEQTAKDLAEKIQMGWRLGSGYESEFQGVRGKLATNYRIDRVRLWRELARIEELRDNTLVSATYKLRAMRALGADQFGDLPFVLRTLTEYGFPKEMAAVSALYGQPAEREERCLSLIEQARLDNLTNPAGDEYEIWDDRRGDGPYRVTIIVSLYNAAAKLPLFLKTLQHQTLIKRGEAEVVLVDSGSPGNEYEVFKDLAPTLGYPLLYARSPQRETIQSAWNRGIKLAKSPYLAFLGVDETILPDCLEILAGELDQDPELDWAIGHSLVTNVDMQGGWVSDIMPYDRTGYEQDLVYLETCYLSWVGALYRKSIHERFGYYDQSFRGAGDTEFKNRVIPFIKSKVVDKMLGLFWNYPDERTTQSPATEIEDMRAWYLHRTLAGVKYAFQRRSPEEVENLLYHCLGYRKSYCKHTSTDFDHAYNLALYLEKVNSHAEALQYAPGIKALLGTYRSLDWLPKLSKFSPLNSMLTARKLTKQWQQEHQQHWPKDRLFAPHYSIFNDNRHEQHSFLWFTDITASKK</sequence>
<keyword evidence="3" id="KW-1185">Reference proteome</keyword>
<dbReference type="Gene3D" id="3.90.550.10">
    <property type="entry name" value="Spore Coat Polysaccharide Biosynthesis Protein SpsA, Chain A"/>
    <property type="match status" value="1"/>
</dbReference>
<gene>
    <name evidence="2" type="ORF">IQ217_17885</name>
</gene>
<dbReference type="RefSeq" id="WP_194021177.1">
    <property type="nucleotide sequence ID" value="NZ_JADEVV010000079.1"/>
</dbReference>
<dbReference type="SUPFAM" id="SSF53448">
    <property type="entry name" value="Nucleotide-diphospho-sugar transferases"/>
    <property type="match status" value="1"/>
</dbReference>
<dbReference type="PANTHER" id="PTHR22916:SF3">
    <property type="entry name" value="UDP-GLCNAC:BETAGAL BETA-1,3-N-ACETYLGLUCOSAMINYLTRANSFERASE-LIKE PROTEIN 1"/>
    <property type="match status" value="1"/>
</dbReference>
<protein>
    <submittedName>
        <fullName evidence="2">Glycosyltransferase</fullName>
    </submittedName>
</protein>